<gene>
    <name evidence="3" type="ORF">MGA5115_03589</name>
    <name evidence="4" type="ORF">MGA5116_03530</name>
</gene>
<dbReference type="Gene3D" id="2.30.270.10">
    <property type="entry name" value="duf1285 protein"/>
    <property type="match status" value="1"/>
</dbReference>
<evidence type="ECO:0008006" key="7">
    <source>
        <dbReference type="Google" id="ProtNLM"/>
    </source>
</evidence>
<evidence type="ECO:0000313" key="5">
    <source>
        <dbReference type="Proteomes" id="UP000092840"/>
    </source>
</evidence>
<evidence type="ECO:0000313" key="3">
    <source>
        <dbReference type="EMBL" id="SBT19424.1"/>
    </source>
</evidence>
<accession>A0A1C3JW25</accession>
<dbReference type="Gene3D" id="3.10.540.10">
    <property type="entry name" value="duf1285 like domain"/>
    <property type="match status" value="1"/>
</dbReference>
<dbReference type="InterPro" id="IPR023361">
    <property type="entry name" value="DUF1285_beta_roll_sf"/>
</dbReference>
<evidence type="ECO:0000313" key="6">
    <source>
        <dbReference type="Proteomes" id="UP000092871"/>
    </source>
</evidence>
<dbReference type="AlphaFoldDB" id="A0A1C3JW25"/>
<dbReference type="InterPro" id="IPR048342">
    <property type="entry name" value="DUF1285_C"/>
</dbReference>
<evidence type="ECO:0000259" key="1">
    <source>
        <dbReference type="Pfam" id="PF06938"/>
    </source>
</evidence>
<dbReference type="EMBL" id="FLRA01000037">
    <property type="protein sequence ID" value="SBT19424.1"/>
    <property type="molecule type" value="Genomic_DNA"/>
</dbReference>
<proteinExistence type="predicted"/>
<dbReference type="InterPro" id="IPR010707">
    <property type="entry name" value="DUF1285"/>
</dbReference>
<name>A0A1C3JW25_9GAMM</name>
<keyword evidence="5" id="KW-1185">Reference proteome</keyword>
<protein>
    <recommendedName>
        <fullName evidence="7">DUF1285 domain-containing protein</fullName>
    </recommendedName>
</protein>
<dbReference type="Proteomes" id="UP000092871">
    <property type="component" value="Unassembled WGS sequence"/>
</dbReference>
<dbReference type="OrthoDB" id="3078366at2"/>
<organism evidence="3 6">
    <name type="scientific">Marinomonas gallaica</name>
    <dbReference type="NCBI Taxonomy" id="1806667"/>
    <lineage>
        <taxon>Bacteria</taxon>
        <taxon>Pseudomonadati</taxon>
        <taxon>Pseudomonadota</taxon>
        <taxon>Gammaproteobacteria</taxon>
        <taxon>Oceanospirillales</taxon>
        <taxon>Oceanospirillaceae</taxon>
        <taxon>Marinomonas</taxon>
    </lineage>
</organism>
<dbReference type="Pfam" id="PF21028">
    <property type="entry name" value="DUF1285_C"/>
    <property type="match status" value="1"/>
</dbReference>
<dbReference type="InterPro" id="IPR048341">
    <property type="entry name" value="DUF1285_N"/>
</dbReference>
<evidence type="ECO:0000313" key="4">
    <source>
        <dbReference type="EMBL" id="SBT22900.1"/>
    </source>
</evidence>
<dbReference type="PIRSF" id="PIRSF029557">
    <property type="entry name" value="UCP029557"/>
    <property type="match status" value="1"/>
</dbReference>
<dbReference type="RefSeq" id="WP_067038771.1">
    <property type="nucleotide sequence ID" value="NZ_FLRA01000037.1"/>
</dbReference>
<dbReference type="Proteomes" id="UP000092840">
    <property type="component" value="Unassembled WGS sequence"/>
</dbReference>
<reference evidence="4 5" key="1">
    <citation type="submission" date="2016-06" db="EMBL/GenBank/DDBJ databases">
        <authorList>
            <person name="Rodrigo-Torres L."/>
            <person name="Arahal D.R."/>
        </authorList>
    </citation>
    <scope>NUCLEOTIDE SEQUENCE [LARGE SCALE GENOMIC DNA]</scope>
    <source>
        <strain evidence="4 5">CECT 5116</strain>
    </source>
</reference>
<feature type="domain" description="DUF1285" evidence="1">
    <location>
        <begin position="16"/>
        <end position="82"/>
    </location>
</feature>
<dbReference type="EMBL" id="FLRB01000036">
    <property type="protein sequence ID" value="SBT22900.1"/>
    <property type="molecule type" value="Genomic_DNA"/>
</dbReference>
<dbReference type="Pfam" id="PF06938">
    <property type="entry name" value="DUF1285_N"/>
    <property type="match status" value="1"/>
</dbReference>
<reference evidence="3 6" key="2">
    <citation type="submission" date="2016-06" db="EMBL/GenBank/DDBJ databases">
        <authorList>
            <person name="Kjaerup R.B."/>
            <person name="Dalgaard T.S."/>
            <person name="Juul-Madsen H.R."/>
        </authorList>
    </citation>
    <scope>NUCLEOTIDE SEQUENCE [LARGE SCALE GENOMIC DNA]</scope>
    <source>
        <strain evidence="3 6">CECT 5115</strain>
    </source>
</reference>
<evidence type="ECO:0000259" key="2">
    <source>
        <dbReference type="Pfam" id="PF21028"/>
    </source>
</evidence>
<feature type="domain" description="DUF1285" evidence="2">
    <location>
        <begin position="83"/>
        <end position="175"/>
    </location>
</feature>
<sequence>MPPINLDPITLEDGYPPVDKWHPEYCGTMDMVIKANGEWVHEGQVIKRDKMVTLFSRILWREGEDYFLVTPSEKVQIEVEDAPFQVVRYEESVDEHGQPVWCFYTKTNDVLTLGVDADVALFEYDDALLPYVSVRHGMWASFHRNVFYQLVEQASVVNDGDTQLVQLISAGKAYTIGTFHEM</sequence>